<evidence type="ECO:0000313" key="1">
    <source>
        <dbReference type="EMBL" id="OGF36091.1"/>
    </source>
</evidence>
<name>A0A1F5TCA5_9BACT</name>
<evidence type="ECO:0000313" key="2">
    <source>
        <dbReference type="Proteomes" id="UP000178656"/>
    </source>
</evidence>
<protein>
    <submittedName>
        <fullName evidence="1">Uncharacterized protein</fullName>
    </submittedName>
</protein>
<dbReference type="EMBL" id="MFGM01000039">
    <property type="protein sequence ID" value="OGF36091.1"/>
    <property type="molecule type" value="Genomic_DNA"/>
</dbReference>
<dbReference type="Proteomes" id="UP000178656">
    <property type="component" value="Unassembled WGS sequence"/>
</dbReference>
<dbReference type="AlphaFoldDB" id="A0A1F5TCA5"/>
<organism evidence="1 2">
    <name type="scientific">Candidatus Falkowbacteria bacterium RIFOXYC2_FULL_48_21</name>
    <dbReference type="NCBI Taxonomy" id="1798005"/>
    <lineage>
        <taxon>Bacteria</taxon>
        <taxon>Candidatus Falkowiibacteriota</taxon>
    </lineage>
</organism>
<gene>
    <name evidence="1" type="ORF">A2482_03195</name>
</gene>
<reference evidence="1 2" key="1">
    <citation type="journal article" date="2016" name="Nat. Commun.">
        <title>Thousands of microbial genomes shed light on interconnected biogeochemical processes in an aquifer system.</title>
        <authorList>
            <person name="Anantharaman K."/>
            <person name="Brown C.T."/>
            <person name="Hug L.A."/>
            <person name="Sharon I."/>
            <person name="Castelle C.J."/>
            <person name="Probst A.J."/>
            <person name="Thomas B.C."/>
            <person name="Singh A."/>
            <person name="Wilkins M.J."/>
            <person name="Karaoz U."/>
            <person name="Brodie E.L."/>
            <person name="Williams K.H."/>
            <person name="Hubbard S.S."/>
            <person name="Banfield J.F."/>
        </authorList>
    </citation>
    <scope>NUCLEOTIDE SEQUENCE [LARGE SCALE GENOMIC DNA]</scope>
</reference>
<comment type="caution">
    <text evidence="1">The sequence shown here is derived from an EMBL/GenBank/DDBJ whole genome shotgun (WGS) entry which is preliminary data.</text>
</comment>
<proteinExistence type="predicted"/>
<sequence length="61" mass="6533">MSAFENLLNRKNEPGTVGPIGESVARAVELAVGAGLSEREIAVLRYASQKANQFLFAQQKG</sequence>
<accession>A0A1F5TCA5</accession>